<evidence type="ECO:0000313" key="18">
    <source>
        <dbReference type="RefSeq" id="XP_022257335.1"/>
    </source>
</evidence>
<dbReference type="RefSeq" id="XP_022257334.1">
    <property type="nucleotide sequence ID" value="XM_022401626.1"/>
</dbReference>
<dbReference type="GeneID" id="106473132"/>
<evidence type="ECO:0000313" key="13">
    <source>
        <dbReference type="Proteomes" id="UP000694941"/>
    </source>
</evidence>
<feature type="transmembrane region" description="Helical" evidence="11">
    <location>
        <begin position="60"/>
        <end position="80"/>
    </location>
</feature>
<evidence type="ECO:0000313" key="20">
    <source>
        <dbReference type="RefSeq" id="XP_022257337.1"/>
    </source>
</evidence>
<evidence type="ECO:0000313" key="14">
    <source>
        <dbReference type="RefSeq" id="XP_013789266.1"/>
    </source>
</evidence>
<evidence type="ECO:0000313" key="21">
    <source>
        <dbReference type="RefSeq" id="XP_022257338.1"/>
    </source>
</evidence>
<accession>A0ABM1TN76</accession>
<dbReference type="RefSeq" id="XP_022257336.1">
    <property type="nucleotide sequence ID" value="XM_022401628.1"/>
</dbReference>
<evidence type="ECO:0000313" key="19">
    <source>
        <dbReference type="RefSeq" id="XP_022257336.1"/>
    </source>
</evidence>
<evidence type="ECO:0000256" key="2">
    <source>
        <dbReference type="ARBA" id="ARBA00004687"/>
    </source>
</evidence>
<feature type="transmembrane region" description="Helical" evidence="11">
    <location>
        <begin position="86"/>
        <end position="107"/>
    </location>
</feature>
<evidence type="ECO:0000256" key="10">
    <source>
        <dbReference type="ARBA" id="ARBA00038466"/>
    </source>
</evidence>
<comment type="similarity">
    <text evidence="10">Belongs to the glycosyltransferase 22 family. PIGZ subfamily.</text>
</comment>
<keyword evidence="13" id="KW-1185">Reference proteome</keyword>
<dbReference type="EC" id="2.4.1.-" evidence="11"/>
<feature type="transmembrane region" description="Helical" evidence="11">
    <location>
        <begin position="372"/>
        <end position="389"/>
    </location>
</feature>
<keyword evidence="4 11" id="KW-0328">Glycosyltransferase</keyword>
<dbReference type="InterPro" id="IPR005599">
    <property type="entry name" value="GPI_mannosylTrfase"/>
</dbReference>
<dbReference type="RefSeq" id="XP_022257338.1">
    <property type="nucleotide sequence ID" value="XM_022401630.1"/>
</dbReference>
<protein>
    <recommendedName>
        <fullName evidence="11">Mannosyltransferase</fullName>
        <ecNumber evidence="11">2.4.1.-</ecNumber>
    </recommendedName>
</protein>
<keyword evidence="6 11" id="KW-0812">Transmembrane</keyword>
<evidence type="ECO:0000256" key="11">
    <source>
        <dbReference type="RuleBase" id="RU363075"/>
    </source>
</evidence>
<keyword evidence="9 11" id="KW-0472">Membrane</keyword>
<evidence type="ECO:0000256" key="6">
    <source>
        <dbReference type="ARBA" id="ARBA00022692"/>
    </source>
</evidence>
<keyword evidence="8 11" id="KW-1133">Transmembrane helix</keyword>
<evidence type="ECO:0000256" key="4">
    <source>
        <dbReference type="ARBA" id="ARBA00022676"/>
    </source>
</evidence>
<feature type="transmembrane region" description="Helical" evidence="11">
    <location>
        <begin position="396"/>
        <end position="413"/>
    </location>
</feature>
<organism evidence="13 15">
    <name type="scientific">Limulus polyphemus</name>
    <name type="common">Atlantic horseshoe crab</name>
    <dbReference type="NCBI Taxonomy" id="6850"/>
    <lineage>
        <taxon>Eukaryota</taxon>
        <taxon>Metazoa</taxon>
        <taxon>Ecdysozoa</taxon>
        <taxon>Arthropoda</taxon>
        <taxon>Chelicerata</taxon>
        <taxon>Merostomata</taxon>
        <taxon>Xiphosura</taxon>
        <taxon>Limulidae</taxon>
        <taxon>Limulus</taxon>
    </lineage>
</organism>
<sequence length="568" mass="65484">MKMWTVLILVRLLLVILPQTGYLHPDEFFQSTEIMAGNIFGMNITAAWEFNTSFPMRSVTFTYIIVGIPYICLKTLSDIFSFVPSGYVMVVLPRLIITLFSLLHDWWLYKLCCMYRKDYVSCLTLFCSSYVCLVFYTRTFSNTVEALFMSALLYVVGKAMYLHDYHKKGKSKQESKQIEDSSIQVPYGTNIVAVIITGGFFNRPTFLLFATTPVLFWILTGLDLSWSSSTKLLKRLASLVPLMSLTALQLILVDSLYYTELSFSNLMTFQKDWTKLLDHVVITPINFIIYNTNRENLKEHGLHPWYLHLFVNIPLLYSVLGLCSFWQYISTMKKLITSKLTCQLSAITGLMISSIFFPVLTLSAFPHQEPRFLISLLMPLAFLCSEMVFNKFFFTFFWCFTNVLCTIFFGFLHQGGLVPCLLNLQKIVDLKARDNHVVFFHTYMPPQHLMRSYLIDDHQSNIQIHDLAGGGTEELKAKISTLLNDPQNKNTFVYLVIPGTLKNITNEMLKKSKDKGLFKIELETIGKFFPHLSMEDPPHLQHLNIRKNTTSLVDELVTLFTLYLFKVS</sequence>
<feature type="signal peptide" evidence="12">
    <location>
        <begin position="1"/>
        <end position="23"/>
    </location>
</feature>
<dbReference type="PANTHER" id="PTHR22760">
    <property type="entry name" value="GLYCOSYLTRANSFERASE"/>
    <property type="match status" value="1"/>
</dbReference>
<dbReference type="Proteomes" id="UP000694941">
    <property type="component" value="Unplaced"/>
</dbReference>
<evidence type="ECO:0000256" key="12">
    <source>
        <dbReference type="SAM" id="SignalP"/>
    </source>
</evidence>
<feature type="transmembrane region" description="Helical" evidence="11">
    <location>
        <begin position="207"/>
        <end position="224"/>
    </location>
</feature>
<feature type="transmembrane region" description="Helical" evidence="11">
    <location>
        <begin position="119"/>
        <end position="137"/>
    </location>
</feature>
<dbReference type="RefSeq" id="XP_013789266.1">
    <property type="nucleotide sequence ID" value="XM_013933812.2"/>
</dbReference>
<feature type="transmembrane region" description="Helical" evidence="11">
    <location>
        <begin position="236"/>
        <end position="258"/>
    </location>
</feature>
<evidence type="ECO:0000256" key="7">
    <source>
        <dbReference type="ARBA" id="ARBA00022824"/>
    </source>
</evidence>
<comment type="subcellular location">
    <subcellularLocation>
        <location evidence="1 11">Endoplasmic reticulum membrane</location>
        <topology evidence="1 11">Multi-pass membrane protein</topology>
    </subcellularLocation>
</comment>
<feature type="chain" id="PRO_5045023271" description="Mannosyltransferase" evidence="12">
    <location>
        <begin position="24"/>
        <end position="568"/>
    </location>
</feature>
<name>A0ABM1TN76_LIMPO</name>
<evidence type="ECO:0000313" key="17">
    <source>
        <dbReference type="RefSeq" id="XP_022257334.1"/>
    </source>
</evidence>
<evidence type="ECO:0000256" key="9">
    <source>
        <dbReference type="ARBA" id="ARBA00023136"/>
    </source>
</evidence>
<comment type="pathway">
    <text evidence="2">Glycolipid biosynthesis; glycosylphosphatidylinositol-anchor biosynthesis.</text>
</comment>
<feature type="transmembrane region" description="Helical" evidence="11">
    <location>
        <begin position="28"/>
        <end position="48"/>
    </location>
</feature>
<dbReference type="RefSeq" id="XP_022257335.1">
    <property type="nucleotide sequence ID" value="XM_022401627.1"/>
</dbReference>
<feature type="transmembrane region" description="Helical" evidence="11">
    <location>
        <begin position="340"/>
        <end position="360"/>
    </location>
</feature>
<keyword evidence="3" id="KW-0337">GPI-anchor biosynthesis</keyword>
<reference evidence="14 15" key="1">
    <citation type="submission" date="2025-05" db="UniProtKB">
        <authorList>
            <consortium name="RefSeq"/>
        </authorList>
    </citation>
    <scope>IDENTIFICATION</scope>
    <source>
        <tissue evidence="14 15">Muscle</tissue>
    </source>
</reference>
<evidence type="ECO:0000256" key="5">
    <source>
        <dbReference type="ARBA" id="ARBA00022679"/>
    </source>
</evidence>
<evidence type="ECO:0000313" key="15">
    <source>
        <dbReference type="RefSeq" id="XP_022257332.1"/>
    </source>
</evidence>
<dbReference type="RefSeq" id="XP_022257333.1">
    <property type="nucleotide sequence ID" value="XM_022401625.1"/>
</dbReference>
<evidence type="ECO:0000256" key="3">
    <source>
        <dbReference type="ARBA" id="ARBA00022502"/>
    </source>
</evidence>
<dbReference type="RefSeq" id="XP_022257337.1">
    <property type="nucleotide sequence ID" value="XM_022401629.1"/>
</dbReference>
<proteinExistence type="inferred from homology"/>
<keyword evidence="5" id="KW-0808">Transferase</keyword>
<dbReference type="Pfam" id="PF03901">
    <property type="entry name" value="Glyco_transf_22"/>
    <property type="match status" value="1"/>
</dbReference>
<dbReference type="RefSeq" id="XP_022257332.1">
    <property type="nucleotide sequence ID" value="XM_022401624.1"/>
</dbReference>
<dbReference type="PANTHER" id="PTHR22760:SF3">
    <property type="entry name" value="GPI MANNOSYLTRANSFERASE 4"/>
    <property type="match status" value="1"/>
</dbReference>
<evidence type="ECO:0000256" key="1">
    <source>
        <dbReference type="ARBA" id="ARBA00004477"/>
    </source>
</evidence>
<feature type="transmembrane region" description="Helical" evidence="11">
    <location>
        <begin position="183"/>
        <end position="201"/>
    </location>
</feature>
<evidence type="ECO:0000313" key="16">
    <source>
        <dbReference type="RefSeq" id="XP_022257333.1"/>
    </source>
</evidence>
<evidence type="ECO:0000256" key="8">
    <source>
        <dbReference type="ARBA" id="ARBA00022989"/>
    </source>
</evidence>
<feature type="transmembrane region" description="Helical" evidence="11">
    <location>
        <begin position="305"/>
        <end position="328"/>
    </location>
</feature>
<gene>
    <name evidence="14 15 16 17 18 19 20 21" type="primary">LOC106473132</name>
</gene>
<feature type="transmembrane region" description="Helical" evidence="11">
    <location>
        <begin position="143"/>
        <end position="162"/>
    </location>
</feature>
<keyword evidence="7 11" id="KW-0256">Endoplasmic reticulum</keyword>
<keyword evidence="12" id="KW-0732">Signal</keyword>